<dbReference type="RefSeq" id="WP_368186252.1">
    <property type="nucleotide sequence ID" value="NZ_JBCPCA010000021.1"/>
</dbReference>
<dbReference type="InterPro" id="IPR036390">
    <property type="entry name" value="WH_DNA-bd_sf"/>
</dbReference>
<dbReference type="InterPro" id="IPR007421">
    <property type="entry name" value="Schlafen_AlbA_2_dom"/>
</dbReference>
<dbReference type="SUPFAM" id="SSF46785">
    <property type="entry name" value="Winged helix' DNA-binding domain"/>
    <property type="match status" value="1"/>
</dbReference>
<proteinExistence type="predicted"/>
<dbReference type="InterPro" id="IPR038461">
    <property type="entry name" value="Schlafen_AlbA_2_dom_sf"/>
</dbReference>
<accession>A0A174KS31</accession>
<dbReference type="Gene3D" id="3.30.565.60">
    <property type="match status" value="1"/>
</dbReference>
<evidence type="ECO:0000313" key="2">
    <source>
        <dbReference type="EMBL" id="CUP13661.1"/>
    </source>
</evidence>
<evidence type="ECO:0000313" key="3">
    <source>
        <dbReference type="Proteomes" id="UP000095712"/>
    </source>
</evidence>
<reference evidence="2 3" key="1">
    <citation type="submission" date="2015-09" db="EMBL/GenBank/DDBJ databases">
        <authorList>
            <consortium name="Pathogen Informatics"/>
        </authorList>
    </citation>
    <scope>NUCLEOTIDE SEQUENCE [LARGE SCALE GENOMIC DNA]</scope>
    <source>
        <strain evidence="2 3">2789STDY5834911</strain>
    </source>
</reference>
<dbReference type="PANTHER" id="PTHR30595:SF6">
    <property type="entry name" value="SCHLAFEN ALBA-2 DOMAIN-CONTAINING PROTEIN"/>
    <property type="match status" value="1"/>
</dbReference>
<protein>
    <submittedName>
        <fullName evidence="2">Divergent AAA domain</fullName>
    </submittedName>
</protein>
<organism evidence="2 3">
    <name type="scientific">Blautia wexlerae</name>
    <dbReference type="NCBI Taxonomy" id="418240"/>
    <lineage>
        <taxon>Bacteria</taxon>
        <taxon>Bacillati</taxon>
        <taxon>Bacillota</taxon>
        <taxon>Clostridia</taxon>
        <taxon>Lachnospirales</taxon>
        <taxon>Lachnospiraceae</taxon>
        <taxon>Blautia</taxon>
    </lineage>
</organism>
<name>A0A174KS31_9FIRM</name>
<dbReference type="Gene3D" id="3.30.950.30">
    <property type="entry name" value="Schlafen, AAA domain"/>
    <property type="match status" value="1"/>
</dbReference>
<dbReference type="EMBL" id="CZAW01000005">
    <property type="protein sequence ID" value="CUP13661.1"/>
    <property type="molecule type" value="Genomic_DNA"/>
</dbReference>
<dbReference type="Proteomes" id="UP000095712">
    <property type="component" value="Unassembled WGS sequence"/>
</dbReference>
<dbReference type="InterPro" id="IPR038475">
    <property type="entry name" value="RecG_C_sf"/>
</dbReference>
<evidence type="ECO:0000259" key="1">
    <source>
        <dbReference type="Pfam" id="PF04326"/>
    </source>
</evidence>
<feature type="domain" description="Schlafen AlbA-2" evidence="1">
    <location>
        <begin position="38"/>
        <end position="152"/>
    </location>
</feature>
<dbReference type="Pfam" id="PF04326">
    <property type="entry name" value="SLFN_AlbA_2"/>
    <property type="match status" value="1"/>
</dbReference>
<dbReference type="PANTHER" id="PTHR30595">
    <property type="entry name" value="GLPR-RELATED TRANSCRIPTIONAL REPRESSOR"/>
    <property type="match status" value="1"/>
</dbReference>
<dbReference type="Pfam" id="PF13749">
    <property type="entry name" value="HATPase_c_4"/>
    <property type="match status" value="1"/>
</dbReference>
<sequence length="538" mass="61203">MYDDEVMILDEKVNYIDTAENLWKVIAMTIEEILSKEENQTFDRKSINISPKDLAIPIVAFANADGGDIAIGITDKNRRIEGIDFETKKLNELLRVPFDFCNPTIKVGIEKVPCVDENGRKNHVLVMHVDASPQVHANQADDVFLRVGDKSKLQTFEERLQLNYDKGERYFEDKAVPDAMIDDIDMDFVKEYIDKINYGKSPLEYLKENRGFIKEKDGEVQISSAAILLFGKNPQNFFPRARIRFIRYEGTEEKFGTEMNVIKDVIFEGTLLNMINEAIAYLDTQVKEKTYLGPDGTFVTDEEYPKFVRQELIVNAVTHRAYSITGTDIQIKMFDDHIVVESPGKLPGLVRADNIRFTHFSRNPKIAEFLKNYKFVKEFGEGVNRMCNELEQVGLKDPLYHTNAFMLQTVIYNSKAGKTIAEKTVDSLKKLGVAVNKSFNDSQKSAIDNKKSAIDNKKSAIDMIKSAIAQQKYNEPSKANILKVYDEIEKNQIFGTKEIEEILACSPSTARAVMKKLRDVKVVKAVNGKGKGKYVFIE</sequence>
<dbReference type="AlphaFoldDB" id="A0A174KS31"/>
<gene>
    <name evidence="2" type="ORF">ERS852523_00669</name>
</gene>